<dbReference type="RefSeq" id="WP_067121342.1">
    <property type="nucleotide sequence ID" value="NZ_JBFACD010000009.1"/>
</dbReference>
<dbReference type="CDD" id="cd13925">
    <property type="entry name" value="RPF"/>
    <property type="match status" value="1"/>
</dbReference>
<feature type="chain" id="PRO_5007102389" evidence="4">
    <location>
        <begin position="41"/>
        <end position="388"/>
    </location>
</feature>
<feature type="domain" description="LysM" evidence="5">
    <location>
        <begin position="332"/>
        <end position="381"/>
    </location>
</feature>
<dbReference type="SMR" id="A0A101P840"/>
<keyword evidence="7" id="KW-1185">Reference proteome</keyword>
<keyword evidence="4" id="KW-0732">Signal</keyword>
<comment type="caution">
    <text evidence="6">The sequence shown here is derived from an EMBL/GenBank/DDBJ whole genome shotgun (WGS) entry which is preliminary data.</text>
</comment>
<comment type="similarity">
    <text evidence="1">Belongs to the transglycosylase family. Rpf subfamily.</text>
</comment>
<dbReference type="Pfam" id="PF06737">
    <property type="entry name" value="Transglycosylas"/>
    <property type="match status" value="1"/>
</dbReference>
<evidence type="ECO:0000256" key="3">
    <source>
        <dbReference type="SAM" id="MobiDB-lite"/>
    </source>
</evidence>
<dbReference type="Gene3D" id="1.10.530.10">
    <property type="match status" value="1"/>
</dbReference>
<evidence type="ECO:0000313" key="6">
    <source>
        <dbReference type="EMBL" id="KUN06662.1"/>
    </source>
</evidence>
<dbReference type="InterPro" id="IPR023346">
    <property type="entry name" value="Lysozyme-like_dom_sf"/>
</dbReference>
<dbReference type="InterPro" id="IPR010618">
    <property type="entry name" value="RPF"/>
</dbReference>
<dbReference type="AlphaFoldDB" id="A0A101P840"/>
<dbReference type="OrthoDB" id="1404170at2"/>
<dbReference type="SUPFAM" id="SSF54106">
    <property type="entry name" value="LysM domain"/>
    <property type="match status" value="1"/>
</dbReference>
<feature type="compositionally biased region" description="Polar residues" evidence="3">
    <location>
        <begin position="284"/>
        <end position="295"/>
    </location>
</feature>
<feature type="compositionally biased region" description="Low complexity" evidence="3">
    <location>
        <begin position="147"/>
        <end position="226"/>
    </location>
</feature>
<feature type="compositionally biased region" description="Low complexity" evidence="3">
    <location>
        <begin position="124"/>
        <end position="133"/>
    </location>
</feature>
<accession>A0A101P840</accession>
<evidence type="ECO:0000259" key="5">
    <source>
        <dbReference type="PROSITE" id="PS51782"/>
    </source>
</evidence>
<dbReference type="STRING" id="67386.AQI95_12355"/>
<dbReference type="Gene3D" id="3.10.350.10">
    <property type="entry name" value="LysM domain"/>
    <property type="match status" value="1"/>
</dbReference>
<evidence type="ECO:0000256" key="1">
    <source>
        <dbReference type="ARBA" id="ARBA00010830"/>
    </source>
</evidence>
<keyword evidence="2" id="KW-0378">Hydrolase</keyword>
<protein>
    <submittedName>
        <fullName evidence="6">Peptigoglycan-binding protein LysM</fullName>
    </submittedName>
</protein>
<name>A0A101P840_9ACTN</name>
<reference evidence="6 7" key="1">
    <citation type="submission" date="2015-10" db="EMBL/GenBank/DDBJ databases">
        <title>Draft genome sequence of Streptomyces yokosukanensis DSM 40224, type strain for the species Streptomyces yokosukanensis.</title>
        <authorList>
            <person name="Ruckert C."/>
            <person name="Winkler A."/>
            <person name="Kalinowski J."/>
            <person name="Kampfer P."/>
            <person name="Glaeser S."/>
        </authorList>
    </citation>
    <scope>NUCLEOTIDE SEQUENCE [LARGE SCALE GENOMIC DNA]</scope>
    <source>
        <strain evidence="6 7">DSM 40224</strain>
    </source>
</reference>
<feature type="region of interest" description="Disordered" evidence="3">
    <location>
        <begin position="124"/>
        <end position="329"/>
    </location>
</feature>
<gene>
    <name evidence="6" type="ORF">AQI95_12355</name>
</gene>
<evidence type="ECO:0000256" key="4">
    <source>
        <dbReference type="SAM" id="SignalP"/>
    </source>
</evidence>
<organism evidence="6 7">
    <name type="scientific">Streptomyces yokosukanensis</name>
    <dbReference type="NCBI Taxonomy" id="67386"/>
    <lineage>
        <taxon>Bacteria</taxon>
        <taxon>Bacillati</taxon>
        <taxon>Actinomycetota</taxon>
        <taxon>Actinomycetes</taxon>
        <taxon>Kitasatosporales</taxon>
        <taxon>Streptomycetaceae</taxon>
        <taxon>Streptomyces</taxon>
    </lineage>
</organism>
<sequence length="388" mass="37833">MLSGNGRHRRPRQAPALLVAAGVTGSAIAIPLLGAASAHAADGTTWDKVAECESGGSWSADGGNGYYGGLQISQDDWDTYGGTRYAESADQASRSQQIAVAERILADQGTKPWATCALTAGLTSHSGSVDVDTGVGGSGDSDRSGDSGRSNDGSGSADDSDSSGLSDSSSSGSDSGSGPDSGSRAGADGDSGSNSGSGSDASGSDASGSDSSGSSSSHATGTPGPGASEGATKDPKATGGATGTGTATPKSDKTDKPDPAGGGSRQGGDTAPTETPGVDESDNSRQAAGSWSLVDTGTLGSGGRHRGESADESAANGQDAEASGRHADQARGIYIVREGDTLVAIADSLGVHGGWHALYDGNKKVIGADPNHITAGQTLKVGGEKGDK</sequence>
<dbReference type="SUPFAM" id="SSF53955">
    <property type="entry name" value="Lysozyme-like"/>
    <property type="match status" value="1"/>
</dbReference>
<proteinExistence type="inferred from homology"/>
<dbReference type="GO" id="GO:0016787">
    <property type="term" value="F:hydrolase activity"/>
    <property type="evidence" value="ECO:0007669"/>
    <property type="project" value="UniProtKB-KW"/>
</dbReference>
<feature type="signal peptide" evidence="4">
    <location>
        <begin position="1"/>
        <end position="40"/>
    </location>
</feature>
<dbReference type="CDD" id="cd00118">
    <property type="entry name" value="LysM"/>
    <property type="match status" value="1"/>
</dbReference>
<dbReference type="Proteomes" id="UP000053127">
    <property type="component" value="Unassembled WGS sequence"/>
</dbReference>
<dbReference type="EMBL" id="LMWN01000016">
    <property type="protein sequence ID" value="KUN06662.1"/>
    <property type="molecule type" value="Genomic_DNA"/>
</dbReference>
<dbReference type="InterPro" id="IPR036779">
    <property type="entry name" value="LysM_dom_sf"/>
</dbReference>
<evidence type="ECO:0000313" key="7">
    <source>
        <dbReference type="Proteomes" id="UP000053127"/>
    </source>
</evidence>
<dbReference type="InterPro" id="IPR018392">
    <property type="entry name" value="LysM"/>
</dbReference>
<evidence type="ECO:0000256" key="2">
    <source>
        <dbReference type="ARBA" id="ARBA00022801"/>
    </source>
</evidence>
<dbReference type="PROSITE" id="PS51782">
    <property type="entry name" value="LYSM"/>
    <property type="match status" value="1"/>
</dbReference>
<dbReference type="SMART" id="SM00257">
    <property type="entry name" value="LysM"/>
    <property type="match status" value="1"/>
</dbReference>
<dbReference type="Pfam" id="PF01476">
    <property type="entry name" value="LysM"/>
    <property type="match status" value="1"/>
</dbReference>